<dbReference type="Pfam" id="PF06283">
    <property type="entry name" value="ThuA"/>
    <property type="match status" value="1"/>
</dbReference>
<sequence length="451" mass="48404">MQRWTTLGSLLLVAACAGRNGATATDRSEMRLTGRSVSWLTPPSRDFALDVDFKVDAPATSAGVLLRADSARPDAGYRVPIRDAPPGGPYERFQRMTGAIDGVAAPTHLATRPAGEWNHYRIEVAGQRYRVFLNGELVNDYFGTRARAGLVGLQGSDTTPAVTYRNARLTSLAAGPETLGDAFTVPGSAKPVRVLVVTATHGFRHTEAIDASREVLPELARTTEFRFDFSDTAGAITAANLARYDILFLDNATLRAAPADTTAAALAAVRAKGVKDPLSADQMAALDAFVRGGKGLVLVHSALDAGYGSATYRELVGGGLFEMHPWVEPVHVVVEDRANGATRHFADPLWIRDEIYVLDTSPRATSHVLLSLDKASAGEANMARITPTSAAARADHPTSWVRRHGQGRVFATVHGHFGDVWHRPDFLQHLLQGLRIAAGTVPADFTPGRSM</sequence>
<gene>
    <name evidence="4" type="ORF">J421_1677</name>
</gene>
<feature type="domain" description="3-keto-alpha-glucoside-1,2-lyase/3-keto-2-hydroxy-glucal hydratase" evidence="3">
    <location>
        <begin position="43"/>
        <end position="169"/>
    </location>
</feature>
<dbReference type="AlphaFoldDB" id="W0RDR2"/>
<dbReference type="InterPro" id="IPR029010">
    <property type="entry name" value="ThuA-like"/>
</dbReference>
<dbReference type="OrthoDB" id="338827at2"/>
<protein>
    <recommendedName>
        <fullName evidence="6">ThuA-like domain-containing protein</fullName>
    </recommendedName>
</protein>
<evidence type="ECO:0000259" key="2">
    <source>
        <dbReference type="Pfam" id="PF06283"/>
    </source>
</evidence>
<keyword evidence="1" id="KW-0732">Signal</keyword>
<dbReference type="GO" id="GO:0016787">
    <property type="term" value="F:hydrolase activity"/>
    <property type="evidence" value="ECO:0007669"/>
    <property type="project" value="InterPro"/>
</dbReference>
<dbReference type="PROSITE" id="PS51257">
    <property type="entry name" value="PROKAR_LIPOPROTEIN"/>
    <property type="match status" value="1"/>
</dbReference>
<evidence type="ECO:0000313" key="4">
    <source>
        <dbReference type="EMBL" id="AHG89214.1"/>
    </source>
</evidence>
<proteinExistence type="predicted"/>
<organism evidence="4 5">
    <name type="scientific">Gemmatirosa kalamazoonensis</name>
    <dbReference type="NCBI Taxonomy" id="861299"/>
    <lineage>
        <taxon>Bacteria</taxon>
        <taxon>Pseudomonadati</taxon>
        <taxon>Gemmatimonadota</taxon>
        <taxon>Gemmatimonadia</taxon>
        <taxon>Gemmatimonadales</taxon>
        <taxon>Gemmatimonadaceae</taxon>
        <taxon>Gemmatirosa</taxon>
    </lineage>
</organism>
<feature type="chain" id="PRO_5004794848" description="ThuA-like domain-containing protein" evidence="1">
    <location>
        <begin position="25"/>
        <end position="451"/>
    </location>
</feature>
<dbReference type="EMBL" id="CP007128">
    <property type="protein sequence ID" value="AHG89214.1"/>
    <property type="molecule type" value="Genomic_DNA"/>
</dbReference>
<evidence type="ECO:0000259" key="3">
    <source>
        <dbReference type="Pfam" id="PF06439"/>
    </source>
</evidence>
<evidence type="ECO:0008006" key="6">
    <source>
        <dbReference type="Google" id="ProtNLM"/>
    </source>
</evidence>
<evidence type="ECO:0000313" key="5">
    <source>
        <dbReference type="Proteomes" id="UP000019151"/>
    </source>
</evidence>
<dbReference type="Gene3D" id="2.60.120.560">
    <property type="entry name" value="Exo-inulinase, domain 1"/>
    <property type="match status" value="1"/>
</dbReference>
<dbReference type="Pfam" id="PF06439">
    <property type="entry name" value="3keto-disac_hyd"/>
    <property type="match status" value="1"/>
</dbReference>
<keyword evidence="5" id="KW-1185">Reference proteome</keyword>
<dbReference type="STRING" id="861299.J421_1677"/>
<dbReference type="KEGG" id="gba:J421_1677"/>
<dbReference type="HOGENOM" id="CLU_606583_0_0_0"/>
<dbReference type="SUPFAM" id="SSF52317">
    <property type="entry name" value="Class I glutamine amidotransferase-like"/>
    <property type="match status" value="1"/>
</dbReference>
<dbReference type="InterPro" id="IPR029062">
    <property type="entry name" value="Class_I_gatase-like"/>
</dbReference>
<dbReference type="PANTHER" id="PTHR40469">
    <property type="entry name" value="SECRETED GLYCOSYL HYDROLASE"/>
    <property type="match status" value="1"/>
</dbReference>
<dbReference type="RefSeq" id="WP_025410724.1">
    <property type="nucleotide sequence ID" value="NZ_CP007128.1"/>
</dbReference>
<reference evidence="4 5" key="1">
    <citation type="journal article" date="2014" name="Genome Announc.">
        <title>Genome Sequence and Methylome of Soil Bacterium Gemmatirosa kalamazoonensis KBS708T, a Member of the Rarely Cultivated Gemmatimonadetes Phylum.</title>
        <authorList>
            <person name="Debruyn J.M."/>
            <person name="Radosevich M."/>
            <person name="Wommack K.E."/>
            <person name="Polson S.W."/>
            <person name="Hauser L.J."/>
            <person name="Fawaz M.N."/>
            <person name="Korlach J."/>
            <person name="Tsai Y.C."/>
        </authorList>
    </citation>
    <scope>NUCLEOTIDE SEQUENCE [LARGE SCALE GENOMIC DNA]</scope>
    <source>
        <strain evidence="4 5">KBS708</strain>
    </source>
</reference>
<dbReference type="InterPro" id="IPR010496">
    <property type="entry name" value="AL/BT2_dom"/>
</dbReference>
<dbReference type="Proteomes" id="UP000019151">
    <property type="component" value="Chromosome"/>
</dbReference>
<evidence type="ECO:0000256" key="1">
    <source>
        <dbReference type="SAM" id="SignalP"/>
    </source>
</evidence>
<dbReference type="eggNOG" id="COG3828">
    <property type="taxonomic scope" value="Bacteria"/>
</dbReference>
<accession>W0RDR2</accession>
<feature type="signal peptide" evidence="1">
    <location>
        <begin position="1"/>
        <end position="24"/>
    </location>
</feature>
<name>W0RDR2_9BACT</name>
<feature type="domain" description="ThuA-like" evidence="2">
    <location>
        <begin position="193"/>
        <end position="435"/>
    </location>
</feature>
<dbReference type="Gene3D" id="3.40.50.880">
    <property type="match status" value="1"/>
</dbReference>
<dbReference type="InParanoid" id="W0RDR2"/>
<dbReference type="PANTHER" id="PTHR40469:SF2">
    <property type="entry name" value="GALACTOSE-BINDING DOMAIN-LIKE SUPERFAMILY PROTEIN"/>
    <property type="match status" value="1"/>
</dbReference>